<keyword evidence="7" id="KW-1185">Reference proteome</keyword>
<feature type="active site" description="Proton donor" evidence="4">
    <location>
        <position position="126"/>
    </location>
</feature>
<organism evidence="6 7">
    <name type="scientific">Stratiformator vulcanicus</name>
    <dbReference type="NCBI Taxonomy" id="2527980"/>
    <lineage>
        <taxon>Bacteria</taxon>
        <taxon>Pseudomonadati</taxon>
        <taxon>Planctomycetota</taxon>
        <taxon>Planctomycetia</taxon>
        <taxon>Planctomycetales</taxon>
        <taxon>Planctomycetaceae</taxon>
        <taxon>Stratiformator</taxon>
    </lineage>
</organism>
<dbReference type="RefSeq" id="WP_145362699.1">
    <property type="nucleotide sequence ID" value="NZ_CP036268.1"/>
</dbReference>
<comment type="catalytic activity">
    <reaction evidence="4">
        <text>N(1)-(5-phospho-beta-D-ribosyl)glycinamide + (6R)-10-formyltetrahydrofolate = N(2)-formyl-N(1)-(5-phospho-beta-D-ribosyl)glycinamide + (6S)-5,6,7,8-tetrahydrofolate + H(+)</text>
        <dbReference type="Rhea" id="RHEA:15053"/>
        <dbReference type="ChEBI" id="CHEBI:15378"/>
        <dbReference type="ChEBI" id="CHEBI:57453"/>
        <dbReference type="ChEBI" id="CHEBI:143788"/>
        <dbReference type="ChEBI" id="CHEBI:147286"/>
        <dbReference type="ChEBI" id="CHEBI:195366"/>
        <dbReference type="EC" id="2.1.2.2"/>
    </reaction>
</comment>
<dbReference type="GO" id="GO:0006189">
    <property type="term" value="P:'de novo' IMP biosynthetic process"/>
    <property type="evidence" value="ECO:0007669"/>
    <property type="project" value="UniProtKB-UniRule"/>
</dbReference>
<sequence>MSQPNWEEAIRPLAEPLSRPIRLAALISGGGTTVVNLHDLIVAGELDAELVNVIASRPDCAGIDRMRSREVPVEVIRRKGFESTADFSEATFEAIDRAEADLVLLAGFLAFIEIPERYAYRVLNIHPSLIPAFCGKGYHGEHVHRAAIERGVKVSGCTVHFADNEYDHGPIILQRTVPVLPQDTADSLAARVFAAECEAYPEAVRLFASGRLEIAGNRVRVRPV</sequence>
<dbReference type="InterPro" id="IPR002376">
    <property type="entry name" value="Formyl_transf_N"/>
</dbReference>
<dbReference type="InterPro" id="IPR004607">
    <property type="entry name" value="GART"/>
</dbReference>
<protein>
    <recommendedName>
        <fullName evidence="4">Phosphoribosylglycinamide formyltransferase</fullName>
        <ecNumber evidence="4">2.1.2.2</ecNumber>
    </recommendedName>
    <alternativeName>
        <fullName evidence="4">5'-phosphoribosylglycinamide transformylase</fullName>
    </alternativeName>
    <alternativeName>
        <fullName evidence="4">GAR transformylase</fullName>
        <shortName evidence="4">GART</shortName>
    </alternativeName>
</protein>
<dbReference type="EMBL" id="CP036268">
    <property type="protein sequence ID" value="QDT36495.1"/>
    <property type="molecule type" value="Genomic_DNA"/>
</dbReference>
<gene>
    <name evidence="4 6" type="primary">purN</name>
    <name evidence="6" type="ORF">Pan189_08520</name>
</gene>
<dbReference type="EC" id="2.1.2.2" evidence="4"/>
<keyword evidence="3 4" id="KW-0658">Purine biosynthesis</keyword>
<evidence type="ECO:0000256" key="4">
    <source>
        <dbReference type="HAMAP-Rule" id="MF_01930"/>
    </source>
</evidence>
<name>A0A517QXW7_9PLAN</name>
<evidence type="ECO:0000313" key="6">
    <source>
        <dbReference type="EMBL" id="QDT36495.1"/>
    </source>
</evidence>
<proteinExistence type="inferred from homology"/>
<dbReference type="OrthoDB" id="9806170at2"/>
<dbReference type="InterPro" id="IPR036477">
    <property type="entry name" value="Formyl_transf_N_sf"/>
</dbReference>
<reference evidence="6 7" key="1">
    <citation type="submission" date="2019-02" db="EMBL/GenBank/DDBJ databases">
        <title>Deep-cultivation of Planctomycetes and their phenomic and genomic characterization uncovers novel biology.</title>
        <authorList>
            <person name="Wiegand S."/>
            <person name="Jogler M."/>
            <person name="Boedeker C."/>
            <person name="Pinto D."/>
            <person name="Vollmers J."/>
            <person name="Rivas-Marin E."/>
            <person name="Kohn T."/>
            <person name="Peeters S.H."/>
            <person name="Heuer A."/>
            <person name="Rast P."/>
            <person name="Oberbeckmann S."/>
            <person name="Bunk B."/>
            <person name="Jeske O."/>
            <person name="Meyerdierks A."/>
            <person name="Storesund J.E."/>
            <person name="Kallscheuer N."/>
            <person name="Luecker S."/>
            <person name="Lage O.M."/>
            <person name="Pohl T."/>
            <person name="Merkel B.J."/>
            <person name="Hornburger P."/>
            <person name="Mueller R.-W."/>
            <person name="Bruemmer F."/>
            <person name="Labrenz M."/>
            <person name="Spormann A.M."/>
            <person name="Op den Camp H."/>
            <person name="Overmann J."/>
            <person name="Amann R."/>
            <person name="Jetten M.S.M."/>
            <person name="Mascher T."/>
            <person name="Medema M.H."/>
            <person name="Devos D.P."/>
            <person name="Kaster A.-K."/>
            <person name="Ovreas L."/>
            <person name="Rohde M."/>
            <person name="Galperin M.Y."/>
            <person name="Jogler C."/>
        </authorList>
    </citation>
    <scope>NUCLEOTIDE SEQUENCE [LARGE SCALE GENOMIC DNA]</scope>
    <source>
        <strain evidence="6 7">Pan189</strain>
    </source>
</reference>
<feature type="domain" description="Formyl transferase N-terminal" evidence="5">
    <location>
        <begin position="22"/>
        <end position="204"/>
    </location>
</feature>
<dbReference type="GO" id="GO:0004644">
    <property type="term" value="F:phosphoribosylglycinamide formyltransferase activity"/>
    <property type="evidence" value="ECO:0007669"/>
    <property type="project" value="UniProtKB-UniRule"/>
</dbReference>
<dbReference type="CDD" id="cd08645">
    <property type="entry name" value="FMT_core_GART"/>
    <property type="match status" value="1"/>
</dbReference>
<dbReference type="GO" id="GO:0005829">
    <property type="term" value="C:cytosol"/>
    <property type="evidence" value="ECO:0007669"/>
    <property type="project" value="TreeGrafter"/>
</dbReference>
<comment type="function">
    <text evidence="4">Catalyzes the transfer of a formyl group from 10-formyltetrahydrofolate to 5-phospho-ribosyl-glycinamide (GAR), producing 5-phospho-ribosyl-N-formylglycinamide (FGAR) and tetrahydrofolate.</text>
</comment>
<dbReference type="Pfam" id="PF00551">
    <property type="entry name" value="Formyl_trans_N"/>
    <property type="match status" value="1"/>
</dbReference>
<evidence type="ECO:0000256" key="2">
    <source>
        <dbReference type="ARBA" id="ARBA00022679"/>
    </source>
</evidence>
<feature type="binding site" evidence="4">
    <location>
        <position position="124"/>
    </location>
    <ligand>
        <name>(6R)-10-formyltetrahydrofolate</name>
        <dbReference type="ChEBI" id="CHEBI:195366"/>
    </ligand>
</feature>
<keyword evidence="2 4" id="KW-0808">Transferase</keyword>
<dbReference type="KEGG" id="svp:Pan189_08520"/>
<accession>A0A517QXW7</accession>
<evidence type="ECO:0000259" key="5">
    <source>
        <dbReference type="Pfam" id="PF00551"/>
    </source>
</evidence>
<evidence type="ECO:0000256" key="3">
    <source>
        <dbReference type="ARBA" id="ARBA00022755"/>
    </source>
</evidence>
<dbReference type="SUPFAM" id="SSF53328">
    <property type="entry name" value="Formyltransferase"/>
    <property type="match status" value="1"/>
</dbReference>
<dbReference type="UniPathway" id="UPA00074">
    <property type="reaction ID" value="UER00126"/>
</dbReference>
<comment type="caution">
    <text evidence="4">Lacks conserved residue(s) required for the propagation of feature annotation.</text>
</comment>
<evidence type="ECO:0000256" key="1">
    <source>
        <dbReference type="ARBA" id="ARBA00005054"/>
    </source>
</evidence>
<dbReference type="Proteomes" id="UP000317318">
    <property type="component" value="Chromosome"/>
</dbReference>
<dbReference type="Gene3D" id="3.40.50.170">
    <property type="entry name" value="Formyl transferase, N-terminal domain"/>
    <property type="match status" value="1"/>
</dbReference>
<comment type="similarity">
    <text evidence="4">Belongs to the GART family.</text>
</comment>
<feature type="site" description="Raises pKa of active site His" evidence="4">
    <location>
        <position position="167"/>
    </location>
</feature>
<dbReference type="NCBIfam" id="TIGR00639">
    <property type="entry name" value="PurN"/>
    <property type="match status" value="1"/>
</dbReference>
<evidence type="ECO:0000313" key="7">
    <source>
        <dbReference type="Proteomes" id="UP000317318"/>
    </source>
</evidence>
<dbReference type="HAMAP" id="MF_01930">
    <property type="entry name" value="PurN"/>
    <property type="match status" value="1"/>
</dbReference>
<comment type="pathway">
    <text evidence="1 4">Purine metabolism; IMP biosynthesis via de novo pathway; N(2)-formyl-N(1)-(5-phospho-D-ribosyl)glycinamide from N(1)-(5-phospho-D-ribosyl)glycinamide (10-formyl THF route): step 1/1.</text>
</comment>
<dbReference type="PANTHER" id="PTHR43369:SF2">
    <property type="entry name" value="PHOSPHORIBOSYLGLYCINAMIDE FORMYLTRANSFERASE"/>
    <property type="match status" value="1"/>
</dbReference>
<dbReference type="AlphaFoldDB" id="A0A517QXW7"/>
<dbReference type="PANTHER" id="PTHR43369">
    <property type="entry name" value="PHOSPHORIBOSYLGLYCINAMIDE FORMYLTRANSFERASE"/>
    <property type="match status" value="1"/>
</dbReference>